<keyword evidence="4" id="KW-1185">Reference proteome</keyword>
<comment type="similarity">
    <text evidence="1">Belongs to the AB hydrolase superfamily. AB hydrolase 4 family.</text>
</comment>
<dbReference type="EMBL" id="JACDXW010000001">
    <property type="protein sequence ID" value="MCB5362200.1"/>
    <property type="molecule type" value="Genomic_DNA"/>
</dbReference>
<protein>
    <submittedName>
        <fullName evidence="3">Alpha/beta fold hydrolase</fullName>
    </submittedName>
</protein>
<dbReference type="PIRSF" id="PIRSF005211">
    <property type="entry name" value="Ab_hydro_YheT"/>
    <property type="match status" value="1"/>
</dbReference>
<organism evidence="3 4">
    <name type="scientific">Mesopusillimonas faecipullorum</name>
    <dbReference type="NCBI Taxonomy" id="2755040"/>
    <lineage>
        <taxon>Bacteria</taxon>
        <taxon>Pseudomonadati</taxon>
        <taxon>Pseudomonadota</taxon>
        <taxon>Betaproteobacteria</taxon>
        <taxon>Burkholderiales</taxon>
        <taxon>Alcaligenaceae</taxon>
        <taxon>Mesopusillimonas</taxon>
    </lineage>
</organism>
<dbReference type="SUPFAM" id="SSF53474">
    <property type="entry name" value="alpha/beta-Hydrolases"/>
    <property type="match status" value="1"/>
</dbReference>
<gene>
    <name evidence="3" type="ORF">H0484_00285</name>
</gene>
<evidence type="ECO:0000313" key="4">
    <source>
        <dbReference type="Proteomes" id="UP000776983"/>
    </source>
</evidence>
<dbReference type="Proteomes" id="UP000776983">
    <property type="component" value="Unassembled WGS sequence"/>
</dbReference>
<dbReference type="Gene3D" id="3.40.50.1820">
    <property type="entry name" value="alpha/beta hydrolase"/>
    <property type="match status" value="1"/>
</dbReference>
<feature type="domain" description="AB hydrolase-1" evidence="2">
    <location>
        <begin position="101"/>
        <end position="340"/>
    </location>
</feature>
<evidence type="ECO:0000313" key="3">
    <source>
        <dbReference type="EMBL" id="MCB5362200.1"/>
    </source>
</evidence>
<evidence type="ECO:0000259" key="2">
    <source>
        <dbReference type="Pfam" id="PF00561"/>
    </source>
</evidence>
<dbReference type="PANTHER" id="PTHR10794:SF94">
    <property type="entry name" value="ESTERASE YHET-RELATED"/>
    <property type="match status" value="1"/>
</dbReference>
<dbReference type="InterPro" id="IPR029058">
    <property type="entry name" value="AB_hydrolase_fold"/>
</dbReference>
<dbReference type="InterPro" id="IPR012020">
    <property type="entry name" value="ABHD4"/>
</dbReference>
<accession>A0ABS8C851</accession>
<evidence type="ECO:0000256" key="1">
    <source>
        <dbReference type="ARBA" id="ARBA00010884"/>
    </source>
</evidence>
<name>A0ABS8C851_9BURK</name>
<dbReference type="GO" id="GO:0016787">
    <property type="term" value="F:hydrolase activity"/>
    <property type="evidence" value="ECO:0007669"/>
    <property type="project" value="UniProtKB-KW"/>
</dbReference>
<comment type="caution">
    <text evidence="3">The sequence shown here is derived from an EMBL/GenBank/DDBJ whole genome shotgun (WGS) entry which is preliminary data.</text>
</comment>
<dbReference type="InterPro" id="IPR050960">
    <property type="entry name" value="AB_hydrolase_4_sf"/>
</dbReference>
<dbReference type="PANTHER" id="PTHR10794">
    <property type="entry name" value="ABHYDROLASE DOMAIN-CONTAINING PROTEIN"/>
    <property type="match status" value="1"/>
</dbReference>
<dbReference type="InterPro" id="IPR000073">
    <property type="entry name" value="AB_hydrolase_1"/>
</dbReference>
<sequence length="363" mass="39933">MTATFDSSNCDTPFWLPGSHLQTLYGATLARYHAIKFVRDRIETSDGDFIDIDWAGPGLFPHKSADNTQLRADAELANTAARRWAQPQDWLNLPTDPQTQAVVLFHGLEGSSASHYAQAITQYFRARGWVVAVPHLRGCSGFTNRMARAYHSGDTEDLSFMLKSVVARLPSARWHAIGVSLGGNTLLRYLGTTSASEIPLVAAAGVSTPLDLVACGNQLSDSFAGRQLYGRYFLATMKRKVLEKAKRFPGLIDVLRFSHIKTLREFDDIYTAPMHGFRNALDYWTRASSLPVLKDIAIPTLVLNARNDPFVPDASLPGPLDCSGAVLLHQPADGGHVGFVSGGFPGHLNWLPGRLARYFETYQ</sequence>
<dbReference type="RefSeq" id="WP_226952426.1">
    <property type="nucleotide sequence ID" value="NZ_JACDXW010000001.1"/>
</dbReference>
<keyword evidence="3" id="KW-0378">Hydrolase</keyword>
<proteinExistence type="inferred from homology"/>
<reference evidence="3 4" key="1">
    <citation type="submission" date="2020-07" db="EMBL/GenBank/DDBJ databases">
        <title>Pusillimonas sp. nov., isolated from poultry manure in Taiwan.</title>
        <authorList>
            <person name="Lin S.-Y."/>
            <person name="Tang Y.-S."/>
            <person name="Young C.-C."/>
        </authorList>
    </citation>
    <scope>NUCLEOTIDE SEQUENCE [LARGE SCALE GENOMIC DNA]</scope>
    <source>
        <strain evidence="3 4">CC-YST705</strain>
    </source>
</reference>
<dbReference type="Pfam" id="PF00561">
    <property type="entry name" value="Abhydrolase_1"/>
    <property type="match status" value="1"/>
</dbReference>